<comment type="caution">
    <text evidence="2">The sequence shown here is derived from an EMBL/GenBank/DDBJ whole genome shotgun (WGS) entry which is preliminary data.</text>
</comment>
<protein>
    <submittedName>
        <fullName evidence="2">Uncharacterized protein</fullName>
    </submittedName>
</protein>
<proteinExistence type="predicted"/>
<keyword evidence="3" id="KW-1185">Reference proteome</keyword>
<organism evidence="2 3">
    <name type="scientific">Gillisia mitskevichiae</name>
    <dbReference type="NCBI Taxonomy" id="270921"/>
    <lineage>
        <taxon>Bacteria</taxon>
        <taxon>Pseudomonadati</taxon>
        <taxon>Bacteroidota</taxon>
        <taxon>Flavobacteriia</taxon>
        <taxon>Flavobacteriales</taxon>
        <taxon>Flavobacteriaceae</taxon>
        <taxon>Gillisia</taxon>
    </lineage>
</organism>
<dbReference type="PROSITE" id="PS51257">
    <property type="entry name" value="PROKAR_LIPOPROTEIN"/>
    <property type="match status" value="1"/>
</dbReference>
<sequence length="321" mass="34978">MMKKLFFAGLLLMGVTSCSVDNSVPEANGFDGIKTLDLVSSLGDVACGEKVTWPFGDASVGIVEVSQDGSNLFVKIIATERDGNGADRKLVQSRVGFYASEADLPAATMVGEIPNQVVHPTGGASITTYTYTFPITTLPVECGSFYIRTWTIFTAGGNLAEHFAGNLPGPQPSWYNFEYCVKLCQEDPPPVQVCETAFMKTGTTLISKYNEKPSNNNWGWYLDSNNIAADKSSEVYEIWAAAGQNLTSKGLLVGHVEVFKTGQYSITMLDGYTNLVSHVYRATSLPSKRQAPGLYKESTILTGQRFYLIIHMEACWYVAGT</sequence>
<dbReference type="AlphaFoldDB" id="A0A495PSL1"/>
<reference evidence="2 3" key="1">
    <citation type="submission" date="2018-10" db="EMBL/GenBank/DDBJ databases">
        <title>Genomic Encyclopedia of Archaeal and Bacterial Type Strains, Phase II (KMG-II): from individual species to whole genera.</title>
        <authorList>
            <person name="Goeker M."/>
        </authorList>
    </citation>
    <scope>NUCLEOTIDE SEQUENCE [LARGE SCALE GENOMIC DNA]</scope>
    <source>
        <strain evidence="2 3">DSM 19839</strain>
    </source>
</reference>
<name>A0A495PSL1_9FLAO</name>
<keyword evidence="1" id="KW-0732">Signal</keyword>
<evidence type="ECO:0000313" key="3">
    <source>
        <dbReference type="Proteomes" id="UP000276282"/>
    </source>
</evidence>
<dbReference type="EMBL" id="RBLG01000002">
    <property type="protein sequence ID" value="RKS53613.1"/>
    <property type="molecule type" value="Genomic_DNA"/>
</dbReference>
<evidence type="ECO:0000313" key="2">
    <source>
        <dbReference type="EMBL" id="RKS53613.1"/>
    </source>
</evidence>
<accession>A0A495PSL1</accession>
<dbReference type="OrthoDB" id="599464at2"/>
<evidence type="ECO:0000256" key="1">
    <source>
        <dbReference type="SAM" id="SignalP"/>
    </source>
</evidence>
<gene>
    <name evidence="2" type="ORF">BC962_1866</name>
</gene>
<feature type="chain" id="PRO_5019758761" evidence="1">
    <location>
        <begin position="20"/>
        <end position="321"/>
    </location>
</feature>
<dbReference type="Proteomes" id="UP000276282">
    <property type="component" value="Unassembled WGS sequence"/>
</dbReference>
<feature type="signal peptide" evidence="1">
    <location>
        <begin position="1"/>
        <end position="19"/>
    </location>
</feature>